<evidence type="ECO:0000313" key="3">
    <source>
        <dbReference type="Proteomes" id="UP000049222"/>
    </source>
</evidence>
<dbReference type="STRING" id="420998.JDO7802_01434"/>
<feature type="signal peptide" evidence="1">
    <location>
        <begin position="1"/>
        <end position="22"/>
    </location>
</feature>
<dbReference type="OrthoDB" id="19542at2"/>
<name>A0A0M6YHJ0_9RHOB</name>
<evidence type="ECO:0000313" key="2">
    <source>
        <dbReference type="EMBL" id="CTQ49420.1"/>
    </source>
</evidence>
<feature type="chain" id="PRO_5005807874" description="Bacterial lipoprotein (DUF940)" evidence="1">
    <location>
        <begin position="23"/>
        <end position="712"/>
    </location>
</feature>
<evidence type="ECO:0000256" key="1">
    <source>
        <dbReference type="SAM" id="SignalP"/>
    </source>
</evidence>
<keyword evidence="1" id="KW-0732">Signal</keyword>
<keyword evidence="3" id="KW-1185">Reference proteome</keyword>
<dbReference type="AlphaFoldDB" id="A0A0M6YHJ0"/>
<dbReference type="InterPro" id="IPR010344">
    <property type="entry name" value="YbjH"/>
</dbReference>
<sequence length="712" mass="77335">MTFRIAATACVTTMLLATGASTQQVRSVNSYGVPGLIDMPSAQMQPDAELTTSLTLLSNGAGRGQIAFQLLPRVQALFRYASLPDFLADGTGDFERTYDRSFDLRFQVLRESRNLPAVTIGLQDFGGTSIYAAEYVVATKSFGDFTVTGGIGWGRLGTREGFGNPLGVLDDRFDTRPGLDIGRGGTVQSDQLFRGDAALFGGVQYEVNDRLTLKAEYSSDAYVAEVERDIIDIETPLNFGFDYAVRPNVRVGGYVLHGSEVGLTFQVALNPKRGTFGSGLDPAPRPVTVRPARAANPQVWNTAWTQDVVTVPAVRTGLDTSLEEDGLDLFATKIDGTRAEIHFRNTRYTTTAQAIGRAARHATATLPASVETFVLVPLNGQGIAGTAVVLRRSDIEAFENSPNGAAEILAVAGRVDAATLDRAGLMIEPDALPRFRWSLGPYVTVSAFDPDNPARVDLGAELAASYAPVQGVIFEGSIRRRLIGNRDESTRESNSVLPRVRTESNLFARTDGPFIGYATANYIWRPGRNLYARVSAGLLEQQYGGVSTELLWKRDGSPLAIGVEANSVRQREFDMRLGFQDLDATTAFVTGYLEHGGGFHSRLAVGQYLAGDKGATYELTREFSNGWAVSAYATKTDVSAEDFGEGSFDKGIKVTIPFSWIIGTQTQTASSNVIQPILRDGGARLNLRNRLYPSVRAQSAPDLMTDWDRFWR</sequence>
<proteinExistence type="predicted"/>
<protein>
    <recommendedName>
        <fullName evidence="4">Bacterial lipoprotein (DUF940)</fullName>
    </recommendedName>
</protein>
<dbReference type="EMBL" id="CXSU01000011">
    <property type="protein sequence ID" value="CTQ49420.1"/>
    <property type="molecule type" value="Genomic_DNA"/>
</dbReference>
<dbReference type="Proteomes" id="UP000049222">
    <property type="component" value="Unassembled WGS sequence"/>
</dbReference>
<evidence type="ECO:0008006" key="4">
    <source>
        <dbReference type="Google" id="ProtNLM"/>
    </source>
</evidence>
<accession>A0A0M6YHJ0</accession>
<organism evidence="2 3">
    <name type="scientific">Jannaschia donghaensis</name>
    <dbReference type="NCBI Taxonomy" id="420998"/>
    <lineage>
        <taxon>Bacteria</taxon>
        <taxon>Pseudomonadati</taxon>
        <taxon>Pseudomonadota</taxon>
        <taxon>Alphaproteobacteria</taxon>
        <taxon>Rhodobacterales</taxon>
        <taxon>Roseobacteraceae</taxon>
        <taxon>Jannaschia</taxon>
    </lineage>
</organism>
<gene>
    <name evidence="2" type="ORF">JDO7802_01434</name>
</gene>
<dbReference type="Pfam" id="PF06082">
    <property type="entry name" value="YjbH"/>
    <property type="match status" value="1"/>
</dbReference>
<reference evidence="2 3" key="1">
    <citation type="submission" date="2015-07" db="EMBL/GenBank/DDBJ databases">
        <authorList>
            <person name="Noorani M."/>
        </authorList>
    </citation>
    <scope>NUCLEOTIDE SEQUENCE [LARGE SCALE GENOMIC DNA]</scope>
    <source>
        <strain evidence="2 3">CECT 7802</strain>
    </source>
</reference>